<protein>
    <submittedName>
        <fullName evidence="2">Uncharacterized protein</fullName>
    </submittedName>
</protein>
<name>A0ABU8QMX4_9PSED</name>
<keyword evidence="1" id="KW-0732">Signal</keyword>
<accession>A0ABU8QMX4</accession>
<dbReference type="EMBL" id="JBBHLC010000003">
    <property type="protein sequence ID" value="MEJ5861990.1"/>
    <property type="molecule type" value="Genomic_DNA"/>
</dbReference>
<sequence length="113" mass="11553">MFSARISAAALCVATLGLGNVALASSQAENHQVAVTIVAMEQVCNKAVPGLNGTVANLLAKEPVEAPLKAEILKVQSEPQYKAEVDGMVAQLSGSPLGKMAVEKGTCNGYAAK</sequence>
<feature type="signal peptide" evidence="1">
    <location>
        <begin position="1"/>
        <end position="24"/>
    </location>
</feature>
<gene>
    <name evidence="2" type="ORF">V7S98_01995</name>
</gene>
<comment type="caution">
    <text evidence="2">The sequence shown here is derived from an EMBL/GenBank/DDBJ whole genome shotgun (WGS) entry which is preliminary data.</text>
</comment>
<evidence type="ECO:0000313" key="3">
    <source>
        <dbReference type="Proteomes" id="UP001380290"/>
    </source>
</evidence>
<dbReference type="Proteomes" id="UP001380290">
    <property type="component" value="Unassembled WGS sequence"/>
</dbReference>
<dbReference type="RefSeq" id="WP_339598095.1">
    <property type="nucleotide sequence ID" value="NZ_JBBHLC010000003.1"/>
</dbReference>
<reference evidence="2 3" key="1">
    <citation type="submission" date="2024-02" db="EMBL/GenBank/DDBJ databases">
        <title>Identification of pathogenicity and growth-promoting function of Pseudomonas putida variant.</title>
        <authorList>
            <person name="Sun J."/>
        </authorList>
    </citation>
    <scope>NUCLEOTIDE SEQUENCE [LARGE SCALE GENOMIC DNA]</scope>
    <source>
        <strain evidence="2 3">A03</strain>
    </source>
</reference>
<keyword evidence="3" id="KW-1185">Reference proteome</keyword>
<organism evidence="2 3">
    <name type="scientific">Pseudomonas farsensis</name>
    <dbReference type="NCBI Taxonomy" id="2745492"/>
    <lineage>
        <taxon>Bacteria</taxon>
        <taxon>Pseudomonadati</taxon>
        <taxon>Pseudomonadota</taxon>
        <taxon>Gammaproteobacteria</taxon>
        <taxon>Pseudomonadales</taxon>
        <taxon>Pseudomonadaceae</taxon>
        <taxon>Pseudomonas</taxon>
    </lineage>
</organism>
<feature type="chain" id="PRO_5046081077" evidence="1">
    <location>
        <begin position="25"/>
        <end position="113"/>
    </location>
</feature>
<evidence type="ECO:0000256" key="1">
    <source>
        <dbReference type="SAM" id="SignalP"/>
    </source>
</evidence>
<proteinExistence type="predicted"/>
<evidence type="ECO:0000313" key="2">
    <source>
        <dbReference type="EMBL" id="MEJ5861990.1"/>
    </source>
</evidence>